<dbReference type="InterPro" id="IPR026999">
    <property type="entry name" value="Alpha-s1_casein"/>
</dbReference>
<feature type="signal peptide" evidence="9">
    <location>
        <begin position="1"/>
        <end position="15"/>
    </location>
</feature>
<dbReference type="PANTHER" id="PTHR10240:SF0">
    <property type="entry name" value="ALPHA-S1-CASEIN"/>
    <property type="match status" value="1"/>
</dbReference>
<keyword evidence="11" id="KW-1185">Reference proteome</keyword>
<sequence length="183" mass="21525">MKLLILTCLVAVALARPKFPLRQLELFQNQVDSSEPTPELREEYVNELNRQRELLREKQSDEIKVTRDEFTQDQVMADAEQRECSSSSSNEEGVPNITEEQLLRLIKHSQPQLDMAQTQEQIRRMNVHNQIPEPFQQFYQLSAYPSAAWYYPPQMQYVPLLPFFHIFRPTASENAEKTVMPVW</sequence>
<evidence type="ECO:0000256" key="3">
    <source>
        <dbReference type="ARBA" id="ARBA00010179"/>
    </source>
</evidence>
<gene>
    <name evidence="10" type="primary">CSN1S1</name>
</gene>
<dbReference type="PROSITE" id="PS00306">
    <property type="entry name" value="CASEIN_ALPHA_BETA"/>
    <property type="match status" value="1"/>
</dbReference>
<dbReference type="GO" id="GO:1903496">
    <property type="term" value="P:response to 11-deoxycorticosterone"/>
    <property type="evidence" value="ECO:0007669"/>
    <property type="project" value="TreeGrafter"/>
</dbReference>
<keyword evidence="6" id="KW-0597">Phosphoprotein</keyword>
<dbReference type="GO" id="GO:0005615">
    <property type="term" value="C:extracellular space"/>
    <property type="evidence" value="ECO:0007669"/>
    <property type="project" value="TreeGrafter"/>
</dbReference>
<proteinExistence type="inferred from homology"/>
<evidence type="ECO:0000256" key="7">
    <source>
        <dbReference type="ARBA" id="ARBA00022729"/>
    </source>
</evidence>
<feature type="chain" id="PRO_5034651466" description="Alpha-S1-casein" evidence="9">
    <location>
        <begin position="16"/>
        <end position="183"/>
    </location>
</feature>
<comment type="subcellular location">
    <subcellularLocation>
        <location evidence="2">Secreted</location>
    </subcellularLocation>
</comment>
<dbReference type="GO" id="GO:0032355">
    <property type="term" value="P:response to estradiol"/>
    <property type="evidence" value="ECO:0007669"/>
    <property type="project" value="TreeGrafter"/>
</dbReference>
<evidence type="ECO:0000256" key="4">
    <source>
        <dbReference type="ARBA" id="ARBA00021479"/>
    </source>
</evidence>
<keyword evidence="8" id="KW-0494">Milk protein</keyword>
<dbReference type="InterPro" id="IPR031305">
    <property type="entry name" value="Casein_CS"/>
</dbReference>
<evidence type="ECO:0000256" key="1">
    <source>
        <dbReference type="ARBA" id="ARBA00003383"/>
    </source>
</evidence>
<evidence type="ECO:0000256" key="5">
    <source>
        <dbReference type="ARBA" id="ARBA00022525"/>
    </source>
</evidence>
<organism evidence="10 11">
    <name type="scientific">Sciurus vulgaris</name>
    <name type="common">Eurasian red squirrel</name>
    <dbReference type="NCBI Taxonomy" id="55149"/>
    <lineage>
        <taxon>Eukaryota</taxon>
        <taxon>Metazoa</taxon>
        <taxon>Chordata</taxon>
        <taxon>Craniata</taxon>
        <taxon>Vertebrata</taxon>
        <taxon>Euteleostomi</taxon>
        <taxon>Mammalia</taxon>
        <taxon>Eutheria</taxon>
        <taxon>Euarchontoglires</taxon>
        <taxon>Glires</taxon>
        <taxon>Rodentia</taxon>
        <taxon>Sciuromorpha</taxon>
        <taxon>Sciuridae</taxon>
        <taxon>Sciurinae</taxon>
        <taxon>Sciurini</taxon>
        <taxon>Sciurus</taxon>
    </lineage>
</organism>
<comment type="function">
    <text evidence="1">Important role in the capacity of milk to transport calcium phosphate.</text>
</comment>
<dbReference type="Ensembl" id="ENSSVLT00005031847.1">
    <property type="protein sequence ID" value="ENSSVLP00005028655.1"/>
    <property type="gene ID" value="ENSSVLG00005022322.1"/>
</dbReference>
<evidence type="ECO:0000256" key="2">
    <source>
        <dbReference type="ARBA" id="ARBA00004613"/>
    </source>
</evidence>
<evidence type="ECO:0000256" key="8">
    <source>
        <dbReference type="ARBA" id="ARBA00022743"/>
    </source>
</evidence>
<dbReference type="GeneTree" id="ENSGT00390000017378"/>
<evidence type="ECO:0000313" key="10">
    <source>
        <dbReference type="Ensembl" id="ENSSVLP00005028655.1"/>
    </source>
</evidence>
<reference evidence="10" key="2">
    <citation type="submission" date="2025-09" db="UniProtKB">
        <authorList>
            <consortium name="Ensembl"/>
        </authorList>
    </citation>
    <scope>IDENTIFICATION</scope>
</reference>
<evidence type="ECO:0000313" key="11">
    <source>
        <dbReference type="Proteomes" id="UP000694564"/>
    </source>
</evidence>
<reference evidence="10" key="1">
    <citation type="submission" date="2025-08" db="UniProtKB">
        <authorList>
            <consortium name="Ensembl"/>
        </authorList>
    </citation>
    <scope>IDENTIFICATION</scope>
</reference>
<dbReference type="PANTHER" id="PTHR10240">
    <property type="entry name" value="ALPHA-S1-CASEIN"/>
    <property type="match status" value="1"/>
</dbReference>
<dbReference type="Proteomes" id="UP000694564">
    <property type="component" value="Chromosome 9"/>
</dbReference>
<keyword evidence="5" id="KW-0964">Secreted</keyword>
<keyword evidence="7 9" id="KW-0732">Signal</keyword>
<dbReference type="GO" id="GO:0032570">
    <property type="term" value="P:response to progesterone"/>
    <property type="evidence" value="ECO:0007669"/>
    <property type="project" value="TreeGrafter"/>
</dbReference>
<name>A0A8D2DT50_SCIVU</name>
<dbReference type="GO" id="GO:1903494">
    <property type="term" value="P:response to dehydroepiandrosterone"/>
    <property type="evidence" value="ECO:0007669"/>
    <property type="project" value="TreeGrafter"/>
</dbReference>
<accession>A0A8D2DT50</accession>
<dbReference type="AlphaFoldDB" id="A0A8D2DT50"/>
<evidence type="ECO:0000256" key="6">
    <source>
        <dbReference type="ARBA" id="ARBA00022553"/>
    </source>
</evidence>
<evidence type="ECO:0000256" key="9">
    <source>
        <dbReference type="SAM" id="SignalP"/>
    </source>
</evidence>
<comment type="similarity">
    <text evidence="3">Belongs to the alpha-casein family.</text>
</comment>
<protein>
    <recommendedName>
        <fullName evidence="4">Alpha-S1-casein</fullName>
    </recommendedName>
</protein>